<name>A0A6C0IU42_9ZZZZ</name>
<sequence>MNLYNVIHKQTNKYTPYYILPEPTISHAYCSKPIVKSIQLEKCLYQNYLNNLSTDDIHDINTNNNNYDICEAVYIRVRRTDTNSGSEWKQFIQKS</sequence>
<accession>A0A6C0IU42</accession>
<proteinExistence type="predicted"/>
<organism evidence="1">
    <name type="scientific">viral metagenome</name>
    <dbReference type="NCBI Taxonomy" id="1070528"/>
    <lineage>
        <taxon>unclassified sequences</taxon>
        <taxon>metagenomes</taxon>
        <taxon>organismal metagenomes</taxon>
    </lineage>
</organism>
<dbReference type="AlphaFoldDB" id="A0A6C0IU42"/>
<dbReference type="EMBL" id="MN740248">
    <property type="protein sequence ID" value="QHT95926.1"/>
    <property type="molecule type" value="Genomic_DNA"/>
</dbReference>
<evidence type="ECO:0000313" key="1">
    <source>
        <dbReference type="EMBL" id="QHT95926.1"/>
    </source>
</evidence>
<protein>
    <submittedName>
        <fullName evidence="1">Uncharacterized protein</fullName>
    </submittedName>
</protein>
<reference evidence="1" key="1">
    <citation type="journal article" date="2020" name="Nature">
        <title>Giant virus diversity and host interactions through global metagenomics.</title>
        <authorList>
            <person name="Schulz F."/>
            <person name="Roux S."/>
            <person name="Paez-Espino D."/>
            <person name="Jungbluth S."/>
            <person name="Walsh D.A."/>
            <person name="Denef V.J."/>
            <person name="McMahon K.D."/>
            <person name="Konstantinidis K.T."/>
            <person name="Eloe-Fadrosh E.A."/>
            <person name="Kyrpides N.C."/>
            <person name="Woyke T."/>
        </authorList>
    </citation>
    <scope>NUCLEOTIDE SEQUENCE</scope>
    <source>
        <strain evidence="1">GVMAG-M-3300024301-20</strain>
    </source>
</reference>